<keyword evidence="4" id="KW-1185">Reference proteome</keyword>
<dbReference type="GO" id="GO:0042302">
    <property type="term" value="F:structural constituent of cuticle"/>
    <property type="evidence" value="ECO:0007669"/>
    <property type="project" value="UniProtKB-UniRule"/>
</dbReference>
<dbReference type="EMBL" id="JANEYG010000026">
    <property type="protein sequence ID" value="KAJ8918348.1"/>
    <property type="molecule type" value="Genomic_DNA"/>
</dbReference>
<dbReference type="PROSITE" id="PS51155">
    <property type="entry name" value="CHIT_BIND_RR_2"/>
    <property type="match status" value="1"/>
</dbReference>
<accession>A0AAV8VVR5</accession>
<name>A0AAV8VVR5_9CUCU</name>
<evidence type="ECO:0000256" key="1">
    <source>
        <dbReference type="ARBA" id="ARBA00022460"/>
    </source>
</evidence>
<dbReference type="AlphaFoldDB" id="A0AAV8VVR5"/>
<evidence type="ECO:0000256" key="2">
    <source>
        <dbReference type="PROSITE-ProRule" id="PRU00497"/>
    </source>
</evidence>
<sequence>MAVAVNYERVLRNLVTKLDQDVIDDMTKMMIVITTVISVEPKWCNAMNEAHEQSYSFNYTIDVEGVLSQHYESRQINLTKGSYSFLQPDGQIRIVQYQVNASGGFRAILKYRKLSDQSVGHLRYPKDFSHPVVLAVPVSLITSDLFKVRSSHSRLFI</sequence>
<evidence type="ECO:0000313" key="4">
    <source>
        <dbReference type="Proteomes" id="UP001159042"/>
    </source>
</evidence>
<gene>
    <name evidence="3" type="ORF">NQ315_008042</name>
</gene>
<comment type="caution">
    <text evidence="3">The sequence shown here is derived from an EMBL/GenBank/DDBJ whole genome shotgun (WGS) entry which is preliminary data.</text>
</comment>
<protein>
    <submittedName>
        <fullName evidence="3">Uncharacterized protein</fullName>
    </submittedName>
</protein>
<dbReference type="PANTHER" id="PTHR12236">
    <property type="entry name" value="STRUCTURAL CONTITUENT OF CUTICLE"/>
    <property type="match status" value="1"/>
</dbReference>
<proteinExistence type="predicted"/>
<dbReference type="InterPro" id="IPR000618">
    <property type="entry name" value="Insect_cuticle"/>
</dbReference>
<reference evidence="3 4" key="1">
    <citation type="journal article" date="2023" name="Insect Mol. Biol.">
        <title>Genome sequencing provides insights into the evolution of gene families encoding plant cell wall-degrading enzymes in longhorned beetles.</title>
        <authorList>
            <person name="Shin N.R."/>
            <person name="Okamura Y."/>
            <person name="Kirsch R."/>
            <person name="Pauchet Y."/>
        </authorList>
    </citation>
    <scope>NUCLEOTIDE SEQUENCE [LARGE SCALE GENOMIC DNA]</scope>
    <source>
        <strain evidence="3">EAD_L_NR</strain>
    </source>
</reference>
<keyword evidence="1 2" id="KW-0193">Cuticle</keyword>
<dbReference type="Proteomes" id="UP001159042">
    <property type="component" value="Unassembled WGS sequence"/>
</dbReference>
<dbReference type="GO" id="GO:0031012">
    <property type="term" value="C:extracellular matrix"/>
    <property type="evidence" value="ECO:0007669"/>
    <property type="project" value="TreeGrafter"/>
</dbReference>
<dbReference type="InterPro" id="IPR051217">
    <property type="entry name" value="Insect_Cuticle_Struc_Prot"/>
</dbReference>
<organism evidence="3 4">
    <name type="scientific">Exocentrus adspersus</name>
    <dbReference type="NCBI Taxonomy" id="1586481"/>
    <lineage>
        <taxon>Eukaryota</taxon>
        <taxon>Metazoa</taxon>
        <taxon>Ecdysozoa</taxon>
        <taxon>Arthropoda</taxon>
        <taxon>Hexapoda</taxon>
        <taxon>Insecta</taxon>
        <taxon>Pterygota</taxon>
        <taxon>Neoptera</taxon>
        <taxon>Endopterygota</taxon>
        <taxon>Coleoptera</taxon>
        <taxon>Polyphaga</taxon>
        <taxon>Cucujiformia</taxon>
        <taxon>Chrysomeloidea</taxon>
        <taxon>Cerambycidae</taxon>
        <taxon>Lamiinae</taxon>
        <taxon>Acanthocinini</taxon>
        <taxon>Exocentrus</taxon>
    </lineage>
</organism>
<dbReference type="PANTHER" id="PTHR12236:SF86">
    <property type="entry name" value="CCP84AC-RELATED"/>
    <property type="match status" value="1"/>
</dbReference>
<evidence type="ECO:0000313" key="3">
    <source>
        <dbReference type="EMBL" id="KAJ8918348.1"/>
    </source>
</evidence>
<dbReference type="Pfam" id="PF00379">
    <property type="entry name" value="Chitin_bind_4"/>
    <property type="match status" value="1"/>
</dbReference>
<dbReference type="GO" id="GO:0005615">
    <property type="term" value="C:extracellular space"/>
    <property type="evidence" value="ECO:0007669"/>
    <property type="project" value="TreeGrafter"/>
</dbReference>